<dbReference type="OrthoDB" id="5295535at2"/>
<evidence type="ECO:0000313" key="1">
    <source>
        <dbReference type="EMBL" id="AUN98138.1"/>
    </source>
</evidence>
<dbReference type="RefSeq" id="WP_102243429.1">
    <property type="nucleotide sequence ID" value="NZ_CP025704.1"/>
</dbReference>
<dbReference type="AlphaFoldDB" id="A0A2K9NRL0"/>
<dbReference type="Proteomes" id="UP000235584">
    <property type="component" value="Chromosome"/>
</dbReference>
<sequence>MAKFSLTPFKKESAPTITIASEFNNTEECIYISYKVQGNLPALDLGTGTPKHARVIKLWEKSCFELFIKNEKNSYMEFNFSPDFEWNAFYFEKKGDALSEYAPMDKVEFDILLSMDVFHLIVKIDKAKFPEGFFKGEMSAGITSVIKTKTGDLSYWALSHEDTRPNFHHLDSFKCKF</sequence>
<accession>A0A2K9NRL0</accession>
<evidence type="ECO:0000313" key="2">
    <source>
        <dbReference type="Proteomes" id="UP000235584"/>
    </source>
</evidence>
<dbReference type="EMBL" id="CP025704">
    <property type="protein sequence ID" value="AUN98138.1"/>
    <property type="molecule type" value="Genomic_DNA"/>
</dbReference>
<gene>
    <name evidence="1" type="ORF">C0V70_08455</name>
</gene>
<name>A0A2K9NRL0_BACTC</name>
<reference evidence="1 2" key="1">
    <citation type="submission" date="2018-01" db="EMBL/GenBank/DDBJ databases">
        <title>Complete genome sequence of Bacteriovorax stolpii DSM12778.</title>
        <authorList>
            <person name="Tang B."/>
            <person name="Chang J."/>
        </authorList>
    </citation>
    <scope>NUCLEOTIDE SEQUENCE [LARGE SCALE GENOMIC DNA]</scope>
    <source>
        <strain evidence="1 2">DSM 12778</strain>
    </source>
</reference>
<dbReference type="Gene3D" id="2.60.40.1190">
    <property type="match status" value="1"/>
</dbReference>
<dbReference type="KEGG" id="bsto:C0V70_08455"/>
<protein>
    <submittedName>
        <fullName evidence="1">Uncharacterized protein</fullName>
    </submittedName>
</protein>
<proteinExistence type="predicted"/>
<organism evidence="1 2">
    <name type="scientific">Bacteriovorax stolpii</name>
    <name type="common">Bdellovibrio stolpii</name>
    <dbReference type="NCBI Taxonomy" id="960"/>
    <lineage>
        <taxon>Bacteria</taxon>
        <taxon>Pseudomonadati</taxon>
        <taxon>Bdellovibrionota</taxon>
        <taxon>Bacteriovoracia</taxon>
        <taxon>Bacteriovoracales</taxon>
        <taxon>Bacteriovoracaceae</taxon>
        <taxon>Bacteriovorax</taxon>
    </lineage>
</organism>
<keyword evidence="2" id="KW-1185">Reference proteome</keyword>